<dbReference type="OrthoDB" id="5585968at2759"/>
<dbReference type="EMBL" id="CALLCH030000015">
    <property type="protein sequence ID" value="CAI4216980.1"/>
    <property type="molecule type" value="Genomic_DNA"/>
</dbReference>
<accession>A0A9P1H807</accession>
<gene>
    <name evidence="1" type="ORF">PPNO1_LOCUS6623</name>
</gene>
<proteinExistence type="predicted"/>
<comment type="caution">
    <text evidence="1">The sequence shown here is derived from an EMBL/GenBank/DDBJ whole genome shotgun (WGS) entry which is preliminary data.</text>
</comment>
<dbReference type="AlphaFoldDB" id="A0A9P1H807"/>
<name>A0A9P1H807_9PEZI</name>
<reference evidence="1" key="1">
    <citation type="submission" date="2022-11" db="EMBL/GenBank/DDBJ databases">
        <authorList>
            <person name="Scott C."/>
            <person name="Bruce N."/>
        </authorList>
    </citation>
    <scope>NUCLEOTIDE SEQUENCE</scope>
</reference>
<evidence type="ECO:0000313" key="1">
    <source>
        <dbReference type="EMBL" id="CAI4216980.1"/>
    </source>
</evidence>
<evidence type="ECO:0000313" key="2">
    <source>
        <dbReference type="Proteomes" id="UP000838763"/>
    </source>
</evidence>
<dbReference type="Proteomes" id="UP000838763">
    <property type="component" value="Unassembled WGS sequence"/>
</dbReference>
<sequence length="180" mass="19286">MIDLPQTIRDQPFFIQGRKATVANAVSHSALHIAIIKICYPQAVDDATLSGVAQTLSQLRTLGLLSIIVLDCGQKSTLQSSSEQANRLAILLGAFENQNAVDIGLVGKTDTERTVVALIKLLSPSCVADGHVKLEEPCHLAIIESVIVLDPIGAIPREGEISRSLKKQAQITNSTPDSRQ</sequence>
<keyword evidence="2" id="KW-1185">Reference proteome</keyword>
<organism evidence="1 2">
    <name type="scientific">Parascedosporium putredinis</name>
    <dbReference type="NCBI Taxonomy" id="1442378"/>
    <lineage>
        <taxon>Eukaryota</taxon>
        <taxon>Fungi</taxon>
        <taxon>Dikarya</taxon>
        <taxon>Ascomycota</taxon>
        <taxon>Pezizomycotina</taxon>
        <taxon>Sordariomycetes</taxon>
        <taxon>Hypocreomycetidae</taxon>
        <taxon>Microascales</taxon>
        <taxon>Microascaceae</taxon>
        <taxon>Parascedosporium</taxon>
    </lineage>
</organism>
<protein>
    <submittedName>
        <fullName evidence="1">Uncharacterized protein</fullName>
    </submittedName>
</protein>